<feature type="signal peptide" evidence="1">
    <location>
        <begin position="1"/>
        <end position="20"/>
    </location>
</feature>
<dbReference type="Gene3D" id="3.50.90.10">
    <property type="entry name" value="YerB-like"/>
    <property type="match status" value="1"/>
</dbReference>
<dbReference type="EMBL" id="FOJY01000001">
    <property type="protein sequence ID" value="SFA71127.1"/>
    <property type="molecule type" value="Genomic_DNA"/>
</dbReference>
<evidence type="ECO:0000313" key="5">
    <source>
        <dbReference type="Proteomes" id="UP000198838"/>
    </source>
</evidence>
<dbReference type="SUPFAM" id="SSF159774">
    <property type="entry name" value="YerB-like"/>
    <property type="match status" value="1"/>
</dbReference>
<dbReference type="Pfam" id="PF17479">
    <property type="entry name" value="DUF3048_C"/>
    <property type="match status" value="1"/>
</dbReference>
<dbReference type="InterPro" id="IPR023158">
    <property type="entry name" value="YerB-like_sf"/>
</dbReference>
<evidence type="ECO:0008006" key="6">
    <source>
        <dbReference type="Google" id="ProtNLM"/>
    </source>
</evidence>
<dbReference type="InterPro" id="IPR035328">
    <property type="entry name" value="DUF3048_C"/>
</dbReference>
<evidence type="ECO:0000259" key="3">
    <source>
        <dbReference type="Pfam" id="PF17479"/>
    </source>
</evidence>
<name>A0A1I0V500_9FIRM</name>
<feature type="domain" description="DUF3048" evidence="3">
    <location>
        <begin position="240"/>
        <end position="344"/>
    </location>
</feature>
<keyword evidence="5" id="KW-1185">Reference proteome</keyword>
<feature type="chain" id="PRO_5039387934" description="DUF3048 domain-containing protein" evidence="1">
    <location>
        <begin position="21"/>
        <end position="362"/>
    </location>
</feature>
<gene>
    <name evidence="4" type="ORF">SAMN05216249_101153</name>
</gene>
<keyword evidence="1" id="KW-0732">Signal</keyword>
<organism evidence="4 5">
    <name type="scientific">Acetitomaculum ruminis DSM 5522</name>
    <dbReference type="NCBI Taxonomy" id="1120918"/>
    <lineage>
        <taxon>Bacteria</taxon>
        <taxon>Bacillati</taxon>
        <taxon>Bacillota</taxon>
        <taxon>Clostridia</taxon>
        <taxon>Lachnospirales</taxon>
        <taxon>Lachnospiraceae</taxon>
        <taxon>Acetitomaculum</taxon>
    </lineage>
</organism>
<evidence type="ECO:0000256" key="1">
    <source>
        <dbReference type="SAM" id="SignalP"/>
    </source>
</evidence>
<protein>
    <recommendedName>
        <fullName evidence="6">DUF3048 domain-containing protein</fullName>
    </recommendedName>
</protein>
<dbReference type="OrthoDB" id="9779102at2"/>
<dbReference type="PROSITE" id="PS51257">
    <property type="entry name" value="PROKAR_LIPOPROTEIN"/>
    <property type="match status" value="1"/>
</dbReference>
<reference evidence="4 5" key="1">
    <citation type="submission" date="2016-10" db="EMBL/GenBank/DDBJ databases">
        <authorList>
            <person name="de Groot N.N."/>
        </authorList>
    </citation>
    <scope>NUCLEOTIDE SEQUENCE [LARGE SCALE GENOMIC DNA]</scope>
    <source>
        <strain evidence="4 5">DSM 5522</strain>
    </source>
</reference>
<evidence type="ECO:0000313" key="4">
    <source>
        <dbReference type="EMBL" id="SFA71127.1"/>
    </source>
</evidence>
<dbReference type="InterPro" id="IPR021416">
    <property type="entry name" value="DUF3048_N"/>
</dbReference>
<evidence type="ECO:0000259" key="2">
    <source>
        <dbReference type="Pfam" id="PF11258"/>
    </source>
</evidence>
<dbReference type="Proteomes" id="UP000198838">
    <property type="component" value="Unassembled WGS sequence"/>
</dbReference>
<dbReference type="Pfam" id="PF11258">
    <property type="entry name" value="DUF3048"/>
    <property type="match status" value="1"/>
</dbReference>
<sequence>MRKLLMLMCVTALGASMLFGCGKNEEKEKVTSTKKVEKVEEEPVKVEETKEGMARSYLTGEWVDEKLMETRPVAVMLNNIKQGCPQSGIANAGVVYEAPVEGGITRLMGIFEDYEGLDKIGSIRSCRTYYLYYALEFDAIYVHCGQAKFALDLLGQDFVNDLDSLKAEASTVFFKTTDRVAPHNTYASGASILAGIDYKNYDRSFSKDYEGHYLFNKDDEKDIELTNGEDAVIVKPGYVNNFPYFEYNADEGLYYRYQFDDKQIDERTNEQLKVKNILFQYSGISYYDNTQYLNIDTTSGGAGKYITDGKAIDITWKKDSEYGVTHYYNEDGEEIQLNQGKTWVCIIDKDALSRVEIAAAAS</sequence>
<accession>A0A1I0V500</accession>
<feature type="domain" description="DUF3048" evidence="2">
    <location>
        <begin position="58"/>
        <end position="201"/>
    </location>
</feature>
<proteinExistence type="predicted"/>
<dbReference type="AlphaFoldDB" id="A0A1I0V500"/>
<dbReference type="STRING" id="1120918.SAMN05216249_101153"/>
<dbReference type="RefSeq" id="WP_092869867.1">
    <property type="nucleotide sequence ID" value="NZ_FOJY01000001.1"/>
</dbReference>